<dbReference type="InterPro" id="IPR036086">
    <property type="entry name" value="ParB/Sulfiredoxin_sf"/>
</dbReference>
<dbReference type="AlphaFoldDB" id="X1GJ00"/>
<accession>X1GJ00</accession>
<dbReference type="InterPro" id="IPR041468">
    <property type="entry name" value="HTH_ParB/Spo0J"/>
</dbReference>
<dbReference type="GO" id="GO:0007059">
    <property type="term" value="P:chromosome segregation"/>
    <property type="evidence" value="ECO:0007669"/>
    <property type="project" value="UniProtKB-KW"/>
</dbReference>
<feature type="domain" description="ParB-like N-terminal" evidence="2">
    <location>
        <begin position="2"/>
        <end position="93"/>
    </location>
</feature>
<dbReference type="Gene3D" id="1.10.10.2830">
    <property type="match status" value="1"/>
</dbReference>
<proteinExistence type="predicted"/>
<comment type="caution">
    <text evidence="3">The sequence shown here is derived from an EMBL/GenBank/DDBJ whole genome shotgun (WGS) entry which is preliminary data.</text>
</comment>
<dbReference type="InterPro" id="IPR004437">
    <property type="entry name" value="ParB/RepB/Spo0J"/>
</dbReference>
<reference evidence="3" key="1">
    <citation type="journal article" date="2014" name="Front. Microbiol.">
        <title>High frequency of phylogenetically diverse reductive dehalogenase-homologous genes in deep subseafloor sedimentary metagenomes.</title>
        <authorList>
            <person name="Kawai M."/>
            <person name="Futagami T."/>
            <person name="Toyoda A."/>
            <person name="Takaki Y."/>
            <person name="Nishi S."/>
            <person name="Hori S."/>
            <person name="Arai W."/>
            <person name="Tsubouchi T."/>
            <person name="Morono Y."/>
            <person name="Uchiyama I."/>
            <person name="Ito T."/>
            <person name="Fujiyama A."/>
            <person name="Inagaki F."/>
            <person name="Takami H."/>
        </authorList>
    </citation>
    <scope>NUCLEOTIDE SEQUENCE</scope>
    <source>
        <strain evidence="3">Expedition CK06-06</strain>
    </source>
</reference>
<dbReference type="GO" id="GO:0003677">
    <property type="term" value="F:DNA binding"/>
    <property type="evidence" value="ECO:0007669"/>
    <property type="project" value="InterPro"/>
</dbReference>
<dbReference type="Gene3D" id="3.90.1530.30">
    <property type="match status" value="1"/>
</dbReference>
<dbReference type="GO" id="GO:0005694">
    <property type="term" value="C:chromosome"/>
    <property type="evidence" value="ECO:0007669"/>
    <property type="project" value="TreeGrafter"/>
</dbReference>
<evidence type="ECO:0000256" key="1">
    <source>
        <dbReference type="ARBA" id="ARBA00022829"/>
    </source>
</evidence>
<evidence type="ECO:0000313" key="3">
    <source>
        <dbReference type="EMBL" id="GAH57162.1"/>
    </source>
</evidence>
<dbReference type="Pfam" id="PF02195">
    <property type="entry name" value="ParB_N"/>
    <property type="match status" value="1"/>
</dbReference>
<keyword evidence="1" id="KW-0159">Chromosome partition</keyword>
<organism evidence="3">
    <name type="scientific">marine sediment metagenome</name>
    <dbReference type="NCBI Taxonomy" id="412755"/>
    <lineage>
        <taxon>unclassified sequences</taxon>
        <taxon>metagenomes</taxon>
        <taxon>ecological metagenomes</taxon>
    </lineage>
</organism>
<dbReference type="InterPro" id="IPR050336">
    <property type="entry name" value="Chromosome_partition/occlusion"/>
</dbReference>
<protein>
    <recommendedName>
        <fullName evidence="2">ParB-like N-terminal domain-containing protein</fullName>
    </recommendedName>
</protein>
<dbReference type="EMBL" id="BARU01025117">
    <property type="protein sequence ID" value="GAH57162.1"/>
    <property type="molecule type" value="Genomic_DNA"/>
</dbReference>
<dbReference type="PANTHER" id="PTHR33375:SF1">
    <property type="entry name" value="CHROMOSOME-PARTITIONING PROTEIN PARB-RELATED"/>
    <property type="match status" value="1"/>
</dbReference>
<dbReference type="InterPro" id="IPR003115">
    <property type="entry name" value="ParB_N"/>
</dbReference>
<sequence>MEMIPLDRIRISAFNVRADEPFGDEEDQALVESIGSFGVLQPIIVRPVGDMYELTAGRRRLFSARESGLTEIPCIIKDVDDEESMYISLIENIQRKDVDPVTLGRAVSQVIEREGISPGKLARKIGKSKQTIHNWINTLNLSPAMQREVQCGTVPLRDALKVFNMKLSPEVEDTLAEEARVDGLEVFKRSLDRIAAEEEKRGSPKDLLITRINWGLVSPLFDAMVSWADEEGIKQSEYAHKILIEHIQSRM</sequence>
<dbReference type="PANTHER" id="PTHR33375">
    <property type="entry name" value="CHROMOSOME-PARTITIONING PROTEIN PARB-RELATED"/>
    <property type="match status" value="1"/>
</dbReference>
<feature type="non-terminal residue" evidence="3">
    <location>
        <position position="251"/>
    </location>
</feature>
<dbReference type="SUPFAM" id="SSF109709">
    <property type="entry name" value="KorB DNA-binding domain-like"/>
    <property type="match status" value="1"/>
</dbReference>
<dbReference type="SUPFAM" id="SSF110849">
    <property type="entry name" value="ParB/Sulfiredoxin"/>
    <property type="match status" value="1"/>
</dbReference>
<dbReference type="NCBIfam" id="TIGR00180">
    <property type="entry name" value="parB_part"/>
    <property type="match status" value="1"/>
</dbReference>
<name>X1GJ00_9ZZZZ</name>
<gene>
    <name evidence="3" type="ORF">S03H2_40503</name>
</gene>
<dbReference type="SMART" id="SM00470">
    <property type="entry name" value="ParB"/>
    <property type="match status" value="1"/>
</dbReference>
<dbReference type="Pfam" id="PF17762">
    <property type="entry name" value="HTH_ParB"/>
    <property type="match status" value="1"/>
</dbReference>
<evidence type="ECO:0000259" key="2">
    <source>
        <dbReference type="SMART" id="SM00470"/>
    </source>
</evidence>